<sequence length="420" mass="46180">MAQQGSQIGDTGLNNATNQTKGFDGKFDSNIQPKTVNLTLSTYEDPLYGQTTRLKVDNEVKTGNYTMIKSITDDTLGPKIHPANIQEVSNDIKTKLSGIDTTFVEGFNNPEHANSCSKGLLNTGKQSDINTIICQLRQTYEKENDVNNKKELFNFITFLKGKVGDTNWRVATYETTAGIKESAEAFYKKLLGKATPEIDHTVLVEQIKNKSKELFDKLATANNVVADILSYSKPANDNTPAANQLEGIKQSIIVITNIANNTKFNTYLYNLNELEKRFNGQLFMKYTVVSTPKPFSKDEIYNYITNANASNVASRFASSASANISSIGSNVKNMVNTQMAQPTAQPAQPVDQSTAPAPETTQALATPPAAQAASQSAPAPKSSWWPFGKGGKSKKNKKSHSKKQKKNSRKQQKRRKSSKK</sequence>
<feature type="region of interest" description="Disordered" evidence="1">
    <location>
        <begin position="339"/>
        <end position="420"/>
    </location>
</feature>
<reference evidence="2" key="1">
    <citation type="journal article" date="2020" name="Nature">
        <title>Giant virus diversity and host interactions through global metagenomics.</title>
        <authorList>
            <person name="Schulz F."/>
            <person name="Roux S."/>
            <person name="Paez-Espino D."/>
            <person name="Jungbluth S."/>
            <person name="Walsh D.A."/>
            <person name="Denef V.J."/>
            <person name="McMahon K.D."/>
            <person name="Konstantinidis K.T."/>
            <person name="Eloe-Fadrosh E.A."/>
            <person name="Kyrpides N.C."/>
            <person name="Woyke T."/>
        </authorList>
    </citation>
    <scope>NUCLEOTIDE SEQUENCE</scope>
    <source>
        <strain evidence="2">GVMAG-M-3300027969-2</strain>
    </source>
</reference>
<organism evidence="2">
    <name type="scientific">viral metagenome</name>
    <dbReference type="NCBI Taxonomy" id="1070528"/>
    <lineage>
        <taxon>unclassified sequences</taxon>
        <taxon>metagenomes</taxon>
        <taxon>organismal metagenomes</taxon>
    </lineage>
</organism>
<feature type="compositionally biased region" description="Basic residues" evidence="1">
    <location>
        <begin position="391"/>
        <end position="420"/>
    </location>
</feature>
<feature type="compositionally biased region" description="Low complexity" evidence="1">
    <location>
        <begin position="340"/>
        <end position="383"/>
    </location>
</feature>
<feature type="region of interest" description="Disordered" evidence="1">
    <location>
        <begin position="1"/>
        <end position="28"/>
    </location>
</feature>
<accession>A0A6C0LS17</accession>
<feature type="compositionally biased region" description="Polar residues" evidence="1">
    <location>
        <begin position="1"/>
        <end position="21"/>
    </location>
</feature>
<evidence type="ECO:0000256" key="1">
    <source>
        <dbReference type="SAM" id="MobiDB-lite"/>
    </source>
</evidence>
<evidence type="ECO:0000313" key="2">
    <source>
        <dbReference type="EMBL" id="QHU32551.1"/>
    </source>
</evidence>
<proteinExistence type="predicted"/>
<dbReference type="AlphaFoldDB" id="A0A6C0LS17"/>
<dbReference type="EMBL" id="MN740540">
    <property type="protein sequence ID" value="QHU32551.1"/>
    <property type="molecule type" value="Genomic_DNA"/>
</dbReference>
<protein>
    <submittedName>
        <fullName evidence="2">Uncharacterized protein</fullName>
    </submittedName>
</protein>
<name>A0A6C0LS17_9ZZZZ</name>